<dbReference type="PATRIC" id="fig|476652.3.peg.1485"/>
<dbReference type="EMBL" id="LDZY01000004">
    <property type="protein sequence ID" value="KLU66780.1"/>
    <property type="molecule type" value="Genomic_DNA"/>
</dbReference>
<evidence type="ECO:0000313" key="2">
    <source>
        <dbReference type="Proteomes" id="UP000036356"/>
    </source>
</evidence>
<accession>A0A0J1FTH9</accession>
<sequence>MFSNTNLIMFLIAILALVGVAGVSWGIGYVTSKGKNPQSILNTADTVIDGVKTANDAFGKLIIPAPAESFIDKILKTAQAGVHAAQQLCDSGQLTEDQRKQQAFDNKPLILL</sequence>
<proteinExistence type="predicted"/>
<organism evidence="1 2">
    <name type="scientific">Desulfosporosinus acididurans</name>
    <dbReference type="NCBI Taxonomy" id="476652"/>
    <lineage>
        <taxon>Bacteria</taxon>
        <taxon>Bacillati</taxon>
        <taxon>Bacillota</taxon>
        <taxon>Clostridia</taxon>
        <taxon>Eubacteriales</taxon>
        <taxon>Desulfitobacteriaceae</taxon>
        <taxon>Desulfosporosinus</taxon>
    </lineage>
</organism>
<reference evidence="1 2" key="1">
    <citation type="submission" date="2015-06" db="EMBL/GenBank/DDBJ databases">
        <title>Draft genome of the moderately acidophilic sulfate reducer Candidatus Desulfosporosinus acididurans strain M1.</title>
        <authorList>
            <person name="Poehlein A."/>
            <person name="Petzsch P."/>
            <person name="Johnson B.D."/>
            <person name="Schloemann M."/>
            <person name="Daniel R."/>
            <person name="Muehling M."/>
        </authorList>
    </citation>
    <scope>NUCLEOTIDE SEQUENCE [LARGE SCALE GENOMIC DNA]</scope>
    <source>
        <strain evidence="1 2">M1</strain>
    </source>
</reference>
<comment type="caution">
    <text evidence="1">The sequence shown here is derived from an EMBL/GenBank/DDBJ whole genome shotgun (WGS) entry which is preliminary data.</text>
</comment>
<name>A0A0J1FTH9_9FIRM</name>
<dbReference type="RefSeq" id="WP_047809311.1">
    <property type="nucleotide sequence ID" value="NZ_LDZY01000004.1"/>
</dbReference>
<dbReference type="STRING" id="476652.DEAC_c14480"/>
<keyword evidence="2" id="KW-1185">Reference proteome</keyword>
<evidence type="ECO:0000313" key="1">
    <source>
        <dbReference type="EMBL" id="KLU66780.1"/>
    </source>
</evidence>
<dbReference type="Proteomes" id="UP000036356">
    <property type="component" value="Unassembled WGS sequence"/>
</dbReference>
<protein>
    <submittedName>
        <fullName evidence="1">Uncharacterized protein</fullName>
    </submittedName>
</protein>
<dbReference type="AlphaFoldDB" id="A0A0J1FTH9"/>
<gene>
    <name evidence="1" type="ORF">DEAC_c14480</name>
</gene>